<dbReference type="InterPro" id="IPR036686">
    <property type="entry name" value="Class_II_Hydrophobin_sf"/>
</dbReference>
<feature type="signal peptide" evidence="4">
    <location>
        <begin position="1"/>
        <end position="17"/>
    </location>
</feature>
<keyword evidence="4" id="KW-0732">Signal</keyword>
<evidence type="ECO:0008006" key="7">
    <source>
        <dbReference type="Google" id="ProtNLM"/>
    </source>
</evidence>
<dbReference type="SUPFAM" id="SSF101751">
    <property type="entry name" value="Hydrophobin II, HfbII"/>
    <property type="match status" value="1"/>
</dbReference>
<evidence type="ECO:0000256" key="3">
    <source>
        <dbReference type="ARBA" id="ARBA00023157"/>
    </source>
</evidence>
<dbReference type="Pfam" id="PF06766">
    <property type="entry name" value="Hydrophobin_2"/>
    <property type="match status" value="1"/>
</dbReference>
<comment type="similarity">
    <text evidence="2">Belongs to the cerato-ulmin hydrophobin family.</text>
</comment>
<dbReference type="Proteomes" id="UP001583177">
    <property type="component" value="Unassembled WGS sequence"/>
</dbReference>
<accession>A0ABR3XK28</accession>
<keyword evidence="3" id="KW-1015">Disulfide bond</keyword>
<evidence type="ECO:0000256" key="1">
    <source>
        <dbReference type="ARBA" id="ARBA00004196"/>
    </source>
</evidence>
<evidence type="ECO:0000313" key="5">
    <source>
        <dbReference type="EMBL" id="KAL1875872.1"/>
    </source>
</evidence>
<sequence>MQLTTTTLLVLAAGVLALPPSGKQELDMTPVGSDQTLASKGPCGGLQKKAACCSKSILGIIDVNCSAGPSDAKTGLELATACGAAKKLPRCCILGLLGLYVACKPPADVAAELGIET</sequence>
<protein>
    <recommendedName>
        <fullName evidence="7">Hydrophobin</fullName>
    </recommendedName>
</protein>
<gene>
    <name evidence="5" type="ORF">Daus18300_003063</name>
</gene>
<name>A0ABR3XK28_9PEZI</name>
<dbReference type="Gene3D" id="3.20.120.10">
    <property type="entry name" value="Hydrophobin"/>
    <property type="match status" value="1"/>
</dbReference>
<proteinExistence type="inferred from homology"/>
<comment type="subcellular location">
    <subcellularLocation>
        <location evidence="1">Cell envelope</location>
    </subcellularLocation>
</comment>
<organism evidence="5 6">
    <name type="scientific">Diaporthe australafricana</name>
    <dbReference type="NCBI Taxonomy" id="127596"/>
    <lineage>
        <taxon>Eukaryota</taxon>
        <taxon>Fungi</taxon>
        <taxon>Dikarya</taxon>
        <taxon>Ascomycota</taxon>
        <taxon>Pezizomycotina</taxon>
        <taxon>Sordariomycetes</taxon>
        <taxon>Sordariomycetidae</taxon>
        <taxon>Diaporthales</taxon>
        <taxon>Diaporthaceae</taxon>
        <taxon>Diaporthe</taxon>
    </lineage>
</organism>
<feature type="chain" id="PRO_5046656178" description="Hydrophobin" evidence="4">
    <location>
        <begin position="18"/>
        <end position="117"/>
    </location>
</feature>
<reference evidence="5 6" key="1">
    <citation type="journal article" date="2024" name="IMA Fungus">
        <title>IMA Genome - F19 : A genome assembly and annotation guide to empower mycologists, including annotated draft genome sequences of Ceratocystis pirilliformis, Diaporthe australafricana, Fusarium ophioides, Paecilomyces lecythidis, and Sporothrix stenoceras.</title>
        <authorList>
            <person name="Aylward J."/>
            <person name="Wilson A.M."/>
            <person name="Visagie C.M."/>
            <person name="Spraker J."/>
            <person name="Barnes I."/>
            <person name="Buitendag C."/>
            <person name="Ceriani C."/>
            <person name="Del Mar Angel L."/>
            <person name="du Plessis D."/>
            <person name="Fuchs T."/>
            <person name="Gasser K."/>
            <person name="Kramer D."/>
            <person name="Li W."/>
            <person name="Munsamy K."/>
            <person name="Piso A."/>
            <person name="Price J.L."/>
            <person name="Sonnekus B."/>
            <person name="Thomas C."/>
            <person name="van der Nest A."/>
            <person name="van Dijk A."/>
            <person name="van Heerden A."/>
            <person name="van Vuuren N."/>
            <person name="Yilmaz N."/>
            <person name="Duong T.A."/>
            <person name="van der Merwe N.A."/>
            <person name="Wingfield M.J."/>
            <person name="Wingfield B.D."/>
        </authorList>
    </citation>
    <scope>NUCLEOTIDE SEQUENCE [LARGE SCALE GENOMIC DNA]</scope>
    <source>
        <strain evidence="5 6">CMW 18300</strain>
    </source>
</reference>
<keyword evidence="6" id="KW-1185">Reference proteome</keyword>
<comment type="caution">
    <text evidence="5">The sequence shown here is derived from an EMBL/GenBank/DDBJ whole genome shotgun (WGS) entry which is preliminary data.</text>
</comment>
<dbReference type="CDD" id="cd23508">
    <property type="entry name" value="hydrophobin_II"/>
    <property type="match status" value="1"/>
</dbReference>
<evidence type="ECO:0000313" key="6">
    <source>
        <dbReference type="Proteomes" id="UP001583177"/>
    </source>
</evidence>
<evidence type="ECO:0000256" key="2">
    <source>
        <dbReference type="ARBA" id="ARBA00009576"/>
    </source>
</evidence>
<dbReference type="EMBL" id="JAWRVE010000018">
    <property type="protein sequence ID" value="KAL1875872.1"/>
    <property type="molecule type" value="Genomic_DNA"/>
</dbReference>
<dbReference type="InterPro" id="IPR010636">
    <property type="entry name" value="Class_II_hydrophobin"/>
</dbReference>
<evidence type="ECO:0000256" key="4">
    <source>
        <dbReference type="SAM" id="SignalP"/>
    </source>
</evidence>